<comment type="pathway">
    <text evidence="4">Phospholipid metabolism.</text>
</comment>
<evidence type="ECO:0000313" key="7">
    <source>
        <dbReference type="EMBL" id="QMW06569.1"/>
    </source>
</evidence>
<dbReference type="PANTHER" id="PTHR44307">
    <property type="entry name" value="PHOSPHOETHANOLAMINE METHYLTRANSFERASE"/>
    <property type="match status" value="1"/>
</dbReference>
<dbReference type="Gene3D" id="3.40.50.150">
    <property type="entry name" value="Vaccinia Virus protein VP39"/>
    <property type="match status" value="1"/>
</dbReference>
<evidence type="ECO:0000313" key="8">
    <source>
        <dbReference type="Proteomes" id="UP000515369"/>
    </source>
</evidence>
<keyword evidence="2 7" id="KW-0489">Methyltransferase</keyword>
<dbReference type="InterPro" id="IPR041698">
    <property type="entry name" value="Methyltransf_25"/>
</dbReference>
<keyword evidence="8" id="KW-1185">Reference proteome</keyword>
<dbReference type="EMBL" id="CP059732">
    <property type="protein sequence ID" value="QMW06569.1"/>
    <property type="molecule type" value="Genomic_DNA"/>
</dbReference>
<evidence type="ECO:0000256" key="5">
    <source>
        <dbReference type="ARBA" id="ARBA00047622"/>
    </source>
</evidence>
<dbReference type="Proteomes" id="UP000515369">
    <property type="component" value="Chromosome"/>
</dbReference>
<proteinExistence type="predicted"/>
<dbReference type="Pfam" id="PF13649">
    <property type="entry name" value="Methyltransf_25"/>
    <property type="match status" value="1"/>
</dbReference>
<dbReference type="KEGG" id="sfol:H3H32_17565"/>
<protein>
    <submittedName>
        <fullName evidence="7">Class I SAM-dependent methyltransferase</fullName>
    </submittedName>
</protein>
<dbReference type="AlphaFoldDB" id="A0A7G5H627"/>
<dbReference type="PANTHER" id="PTHR44307:SF2">
    <property type="entry name" value="PHOSPHOETHANOLAMINE METHYLTRANSFERASE ISOFORM X1"/>
    <property type="match status" value="1"/>
</dbReference>
<feature type="domain" description="Methyltransferase" evidence="6">
    <location>
        <begin position="39"/>
        <end position="138"/>
    </location>
</feature>
<sequence>MMRYLDYLAQQNKPYLHAKGELATEHLIQWLDCQPEEQILEFGVGTGGTLVKVVSRYRQTTFWAVDKSKIMIKKASKRLAFCLLKDRATIKRIGQNQLNDFADNSFDKVYVESVLGIQNGPTLCELIAQFSRLLKPAGKLIFNETIWLMSTDMIEATAFNISAIEQFGLPQASTDYPYLNDWKALLEKHHFTVLKIEKVDVLNRIQVKEKINEKLSHLFTTLGNLYGKMFLMKRTQIFEQSFNLFASERKLMEGYLVMALNNK</sequence>
<accession>A0A7G5H627</accession>
<evidence type="ECO:0000256" key="3">
    <source>
        <dbReference type="ARBA" id="ARBA00022679"/>
    </source>
</evidence>
<evidence type="ECO:0000256" key="4">
    <source>
        <dbReference type="ARBA" id="ARBA00025707"/>
    </source>
</evidence>
<name>A0A7G5H627_9BACT</name>
<dbReference type="GO" id="GO:0032259">
    <property type="term" value="P:methylation"/>
    <property type="evidence" value="ECO:0007669"/>
    <property type="project" value="UniProtKB-KW"/>
</dbReference>
<dbReference type="InterPro" id="IPR029063">
    <property type="entry name" value="SAM-dependent_MTases_sf"/>
</dbReference>
<comment type="catalytic activity">
    <reaction evidence="5">
        <text>phosphoethanolamine + S-adenosyl-L-methionine = N-methylethanolamine phosphate + S-adenosyl-L-homocysteine + H(+)</text>
        <dbReference type="Rhea" id="RHEA:20365"/>
        <dbReference type="ChEBI" id="CHEBI:15378"/>
        <dbReference type="ChEBI" id="CHEBI:57781"/>
        <dbReference type="ChEBI" id="CHEBI:57856"/>
        <dbReference type="ChEBI" id="CHEBI:58190"/>
        <dbReference type="ChEBI" id="CHEBI:59789"/>
        <dbReference type="EC" id="2.1.1.103"/>
    </reaction>
    <physiologicalReaction direction="left-to-right" evidence="5">
        <dbReference type="Rhea" id="RHEA:20366"/>
    </physiologicalReaction>
</comment>
<dbReference type="SUPFAM" id="SSF53335">
    <property type="entry name" value="S-adenosyl-L-methionine-dependent methyltransferases"/>
    <property type="match status" value="1"/>
</dbReference>
<evidence type="ECO:0000256" key="2">
    <source>
        <dbReference type="ARBA" id="ARBA00022603"/>
    </source>
</evidence>
<evidence type="ECO:0000259" key="6">
    <source>
        <dbReference type="Pfam" id="PF13649"/>
    </source>
</evidence>
<dbReference type="RefSeq" id="WP_182463966.1">
    <property type="nucleotide sequence ID" value="NZ_CP059732.1"/>
</dbReference>
<organism evidence="7 8">
    <name type="scientific">Spirosoma foliorum</name>
    <dbReference type="NCBI Taxonomy" id="2710596"/>
    <lineage>
        <taxon>Bacteria</taxon>
        <taxon>Pseudomonadati</taxon>
        <taxon>Bacteroidota</taxon>
        <taxon>Cytophagia</taxon>
        <taxon>Cytophagales</taxon>
        <taxon>Cytophagaceae</taxon>
        <taxon>Spirosoma</taxon>
    </lineage>
</organism>
<reference evidence="7 8" key="1">
    <citation type="submission" date="2020-07" db="EMBL/GenBank/DDBJ databases">
        <title>Spirosoma foliorum sp. nov., isolated from the leaves on the Nejang mountain Korea, Republic of.</title>
        <authorList>
            <person name="Ho H."/>
            <person name="Lee Y.-J."/>
            <person name="Nurcahyanto D.-A."/>
            <person name="Kim S.-G."/>
        </authorList>
    </citation>
    <scope>NUCLEOTIDE SEQUENCE [LARGE SCALE GENOMIC DNA]</scope>
    <source>
        <strain evidence="7 8">PL0136</strain>
    </source>
</reference>
<dbReference type="GO" id="GO:0000234">
    <property type="term" value="F:phosphoethanolamine N-methyltransferase activity"/>
    <property type="evidence" value="ECO:0007669"/>
    <property type="project" value="UniProtKB-EC"/>
</dbReference>
<gene>
    <name evidence="7" type="ORF">H3H32_17565</name>
</gene>
<keyword evidence="3 7" id="KW-0808">Transferase</keyword>
<comment type="pathway">
    <text evidence="1">Lipid metabolism.</text>
</comment>
<evidence type="ECO:0000256" key="1">
    <source>
        <dbReference type="ARBA" id="ARBA00005189"/>
    </source>
</evidence>
<dbReference type="CDD" id="cd02440">
    <property type="entry name" value="AdoMet_MTases"/>
    <property type="match status" value="1"/>
</dbReference>